<proteinExistence type="predicted"/>
<dbReference type="PANTHER" id="PTHR10584:SF166">
    <property type="entry name" value="RIBOKINASE"/>
    <property type="match status" value="1"/>
</dbReference>
<dbReference type="GO" id="GO:0016301">
    <property type="term" value="F:kinase activity"/>
    <property type="evidence" value="ECO:0007669"/>
    <property type="project" value="UniProtKB-KW"/>
</dbReference>
<evidence type="ECO:0000256" key="2">
    <source>
        <dbReference type="ARBA" id="ARBA00022777"/>
    </source>
</evidence>
<dbReference type="EMBL" id="MFTJ01000001">
    <property type="protein sequence ID" value="OGI66782.1"/>
    <property type="molecule type" value="Genomic_DNA"/>
</dbReference>
<dbReference type="Gene3D" id="3.40.1190.20">
    <property type="match status" value="1"/>
</dbReference>
<accession>A0A1F6VAW3</accession>
<dbReference type="InterPro" id="IPR029056">
    <property type="entry name" value="Ribokinase-like"/>
</dbReference>
<evidence type="ECO:0000259" key="3">
    <source>
        <dbReference type="Pfam" id="PF00294"/>
    </source>
</evidence>
<feature type="domain" description="Carbohydrate kinase PfkB" evidence="3">
    <location>
        <begin position="57"/>
        <end position="308"/>
    </location>
</feature>
<protein>
    <recommendedName>
        <fullName evidence="3">Carbohydrate kinase PfkB domain-containing protein</fullName>
    </recommendedName>
</protein>
<dbReference type="SUPFAM" id="SSF53613">
    <property type="entry name" value="Ribokinase-like"/>
    <property type="match status" value="1"/>
</dbReference>
<evidence type="ECO:0000256" key="1">
    <source>
        <dbReference type="ARBA" id="ARBA00022679"/>
    </source>
</evidence>
<name>A0A1F6VAW3_9BACT</name>
<dbReference type="Proteomes" id="UP000178700">
    <property type="component" value="Unassembled WGS sequence"/>
</dbReference>
<comment type="caution">
    <text evidence="4">The sequence shown here is derived from an EMBL/GenBank/DDBJ whole genome shotgun (WGS) entry which is preliminary data.</text>
</comment>
<dbReference type="PANTHER" id="PTHR10584">
    <property type="entry name" value="SUGAR KINASE"/>
    <property type="match status" value="1"/>
</dbReference>
<keyword evidence="1" id="KW-0808">Transferase</keyword>
<evidence type="ECO:0000313" key="4">
    <source>
        <dbReference type="EMBL" id="OGI66782.1"/>
    </source>
</evidence>
<dbReference type="InterPro" id="IPR011611">
    <property type="entry name" value="PfkB_dom"/>
</dbReference>
<reference evidence="4 5" key="1">
    <citation type="journal article" date="2016" name="Nat. Commun.">
        <title>Thousands of microbial genomes shed light on interconnected biogeochemical processes in an aquifer system.</title>
        <authorList>
            <person name="Anantharaman K."/>
            <person name="Brown C.T."/>
            <person name="Hug L.A."/>
            <person name="Sharon I."/>
            <person name="Castelle C.J."/>
            <person name="Probst A.J."/>
            <person name="Thomas B.C."/>
            <person name="Singh A."/>
            <person name="Wilkins M.J."/>
            <person name="Karaoz U."/>
            <person name="Brodie E.L."/>
            <person name="Williams K.H."/>
            <person name="Hubbard S.S."/>
            <person name="Banfield J.F."/>
        </authorList>
    </citation>
    <scope>NUCLEOTIDE SEQUENCE [LARGE SCALE GENOMIC DNA]</scope>
</reference>
<keyword evidence="2" id="KW-0418">Kinase</keyword>
<sequence length="331" mass="36915">MENNYDIIAIGETTIDAFIRLKDADVHCDINKENCQICIAFGAKIPYESVEEVPAVGNAANASVSCARLSLKSALVANIGKDRNGDLCVDSLKKDGVSTEFITVNIDRATNYHYILWFHDERTILQKHSDFPYKLPNLGNPKWIYLTSLGEKSLPYHFEIIEYLKNNPDVKMAFQPGIFQIKIGYEKLKEIYKRTEIFFCNIEEAKTILNTEEQIEIKDLIKKVYELGPKIVVLTDGPNGAYAYDGNESLFMPIYPDPKPPFERTGAGDAFSSTVVAAIALGKSLAEALAWGGINSMSVVQEVGAQKGLLSRVKLEKYLKTAPAEYKAKKI</sequence>
<dbReference type="Pfam" id="PF00294">
    <property type="entry name" value="PfkB"/>
    <property type="match status" value="1"/>
</dbReference>
<organism evidence="4 5">
    <name type="scientific">Candidatus Nomurabacteria bacterium RIFCSPHIGHO2_01_FULL_39_10</name>
    <dbReference type="NCBI Taxonomy" id="1801733"/>
    <lineage>
        <taxon>Bacteria</taxon>
        <taxon>Candidatus Nomuraibacteriota</taxon>
    </lineage>
</organism>
<dbReference type="AlphaFoldDB" id="A0A1F6VAW3"/>
<evidence type="ECO:0000313" key="5">
    <source>
        <dbReference type="Proteomes" id="UP000178700"/>
    </source>
</evidence>
<gene>
    <name evidence="4" type="ORF">A2642_04325</name>
</gene>